<name>A0A7H2BLU4_9MICC</name>
<dbReference type="RefSeq" id="WP_190618215.1">
    <property type="nucleotide sequence ID" value="NZ_CP061538.1"/>
</dbReference>
<accession>A0A7H2BLU4</accession>
<evidence type="ECO:0000313" key="2">
    <source>
        <dbReference type="EMBL" id="QNV40640.1"/>
    </source>
</evidence>
<gene>
    <name evidence="2" type="ORF">IDM48_04355</name>
</gene>
<dbReference type="Proteomes" id="UP000516421">
    <property type="component" value="Chromosome"/>
</dbReference>
<feature type="region of interest" description="Disordered" evidence="1">
    <location>
        <begin position="60"/>
        <end position="79"/>
    </location>
</feature>
<evidence type="ECO:0000313" key="3">
    <source>
        <dbReference type="Proteomes" id="UP000516421"/>
    </source>
</evidence>
<dbReference type="AlphaFoldDB" id="A0A7H2BLU4"/>
<reference evidence="2 3" key="1">
    <citation type="submission" date="2020-09" db="EMBL/GenBank/DDBJ databases">
        <title>Investigation of environmental microbe.</title>
        <authorList>
            <person name="Ou Y."/>
            <person name="Kang Q."/>
        </authorList>
    </citation>
    <scope>NUCLEOTIDE SEQUENCE [LARGE SCALE GENOMIC DNA]</scope>
    <source>
        <strain evidence="2 3">KJZ-9</strain>
    </source>
</reference>
<dbReference type="KEGG" id="rama:IDM48_04355"/>
<evidence type="ECO:0000256" key="1">
    <source>
        <dbReference type="SAM" id="MobiDB-lite"/>
    </source>
</evidence>
<organism evidence="2 3">
    <name type="scientific">Rothia amarae</name>
    <dbReference type="NCBI Taxonomy" id="169480"/>
    <lineage>
        <taxon>Bacteria</taxon>
        <taxon>Bacillati</taxon>
        <taxon>Actinomycetota</taxon>
        <taxon>Actinomycetes</taxon>
        <taxon>Micrococcales</taxon>
        <taxon>Micrococcaceae</taxon>
        <taxon>Rothia</taxon>
    </lineage>
</organism>
<feature type="region of interest" description="Disordered" evidence="1">
    <location>
        <begin position="86"/>
        <end position="128"/>
    </location>
</feature>
<keyword evidence="3" id="KW-1185">Reference proteome</keyword>
<dbReference type="EMBL" id="CP061538">
    <property type="protein sequence ID" value="QNV40640.1"/>
    <property type="molecule type" value="Genomic_DNA"/>
</dbReference>
<sequence length="160" mass="18626">MRITQKQREEQLSLWQEELTRLEQLDGADLTRAGKSMLAHQILTARQNIEYLEAGTVDGETWEAPTPQKQPVPSVEEKRRKATWKLQNARQRGRRHAALAETSNPPETRLDPGELSIPGRAGKSLNRDLDQLKKHRYHLDRVHHYRRQEQKALEALEKLK</sequence>
<protein>
    <submittedName>
        <fullName evidence="2">Uncharacterized protein</fullName>
    </submittedName>
</protein>
<proteinExistence type="predicted"/>